<dbReference type="Gene3D" id="2.30.31.10">
    <property type="entry name" value="Transcriptional Coactivator Pc4, Chain A"/>
    <property type="match status" value="1"/>
</dbReference>
<protein>
    <submittedName>
        <fullName evidence="5">Single-stranded DNA-binding protein WHY2, mitochondrial</fullName>
    </submittedName>
</protein>
<dbReference type="FunFam" id="3.30.70.330:FF:000250">
    <property type="entry name" value="RNA-binding (RRM/RBD/RNP motifs) family protein"/>
    <property type="match status" value="1"/>
</dbReference>
<accession>A0AAW2L6D7</accession>
<dbReference type="InterPro" id="IPR012677">
    <property type="entry name" value="Nucleotide-bd_a/b_plait_sf"/>
</dbReference>
<comment type="similarity">
    <text evidence="1">Belongs to the Whirly family.</text>
</comment>
<reference evidence="5" key="2">
    <citation type="journal article" date="2024" name="Plant">
        <title>Genomic evolution and insights into agronomic trait innovations of Sesamum species.</title>
        <authorList>
            <person name="Miao H."/>
            <person name="Wang L."/>
            <person name="Qu L."/>
            <person name="Liu H."/>
            <person name="Sun Y."/>
            <person name="Le M."/>
            <person name="Wang Q."/>
            <person name="Wei S."/>
            <person name="Zheng Y."/>
            <person name="Lin W."/>
            <person name="Duan Y."/>
            <person name="Cao H."/>
            <person name="Xiong S."/>
            <person name="Wang X."/>
            <person name="Wei L."/>
            <person name="Li C."/>
            <person name="Ma Q."/>
            <person name="Ju M."/>
            <person name="Zhao R."/>
            <person name="Li G."/>
            <person name="Mu C."/>
            <person name="Tian Q."/>
            <person name="Mei H."/>
            <person name="Zhang T."/>
            <person name="Gao T."/>
            <person name="Zhang H."/>
        </authorList>
    </citation>
    <scope>NUCLEOTIDE SEQUENCE</scope>
    <source>
        <strain evidence="5">G01</strain>
    </source>
</reference>
<dbReference type="Pfam" id="PF08536">
    <property type="entry name" value="Whirly"/>
    <property type="match status" value="1"/>
</dbReference>
<dbReference type="AlphaFoldDB" id="A0AAW2L6D7"/>
<comment type="caution">
    <text evidence="5">The sequence shown here is derived from an EMBL/GenBank/DDBJ whole genome shotgun (WGS) entry which is preliminary data.</text>
</comment>
<dbReference type="GO" id="GO:0003723">
    <property type="term" value="F:RNA binding"/>
    <property type="evidence" value="ECO:0007669"/>
    <property type="project" value="UniProtKB-UniRule"/>
</dbReference>
<dbReference type="SUPFAM" id="SSF54928">
    <property type="entry name" value="RNA-binding domain, RBD"/>
    <property type="match status" value="1"/>
</dbReference>
<organism evidence="5">
    <name type="scientific">Sesamum angustifolium</name>
    <dbReference type="NCBI Taxonomy" id="2727405"/>
    <lineage>
        <taxon>Eukaryota</taxon>
        <taxon>Viridiplantae</taxon>
        <taxon>Streptophyta</taxon>
        <taxon>Embryophyta</taxon>
        <taxon>Tracheophyta</taxon>
        <taxon>Spermatophyta</taxon>
        <taxon>Magnoliopsida</taxon>
        <taxon>eudicotyledons</taxon>
        <taxon>Gunneridae</taxon>
        <taxon>Pentapetalae</taxon>
        <taxon>asterids</taxon>
        <taxon>lamiids</taxon>
        <taxon>Lamiales</taxon>
        <taxon>Pedaliaceae</taxon>
        <taxon>Sesamum</taxon>
    </lineage>
</organism>
<proteinExistence type="inferred from homology"/>
<evidence type="ECO:0000256" key="1">
    <source>
        <dbReference type="ARBA" id="ARBA00006061"/>
    </source>
</evidence>
<dbReference type="InterPro" id="IPR035979">
    <property type="entry name" value="RBD_domain_sf"/>
</dbReference>
<dbReference type="SMART" id="SM00360">
    <property type="entry name" value="RRM"/>
    <property type="match status" value="1"/>
</dbReference>
<dbReference type="PROSITE" id="PS50102">
    <property type="entry name" value="RRM"/>
    <property type="match status" value="1"/>
</dbReference>
<dbReference type="GO" id="GO:0006355">
    <property type="term" value="P:regulation of DNA-templated transcription"/>
    <property type="evidence" value="ECO:0007669"/>
    <property type="project" value="InterPro"/>
</dbReference>
<sequence length="580" mass="62217">MTNIGAGQFGDTTYTKVFVGGLAWETQKDTMKKYFEQFGEILEAVVITDKTTGRSKGYGFVTFREPDAAMRACVDATPVIDGRRANCNLASLGVQRSKPSTPKHGAGGGTGGRNIRVVGGGGGFHQGAGAGAGGFQGFASTFPHYSIQQGIPYNLYAGYSPYSPEYAYPTSYYGVYGGGSPQYPLYGTGSTGGLLSGAAAAAAAYYPYLNLSSEGTGGAAAYSASQGYAGGVQYPHHLFQYSAINSTAIYPPHYGTPVSLAPPTPLQSAVSLSLFLSLAPGPCLWHLAMADIDQEIRAGDAPDFVYDNCFERDEIKGNERAVSHKGQPRVGVAHAFTLLYRRQKRATLPVVASPMLKLSRLLLHSSRDPLSRKSLFGEATGDFKLLRGITTQTVMSSAMQSSARDGNSAVKIFAPYSIYKGKAALSADPRLPTFSKLGSGDYRVERRGVIMLTFWPAIGERKYDWDKRQVFALSATEVGSLISLGSKDSCEFFHDPSMLSSNAGQVRKSLSIKAHVDGSGYFISLSVVNNILKTNDRFVVPVTTAEFAVMRTAFTRNWGCLLLIAAKYYALCVDALYSSF</sequence>
<name>A0AAW2L6D7_9LAMI</name>
<reference evidence="5" key="1">
    <citation type="submission" date="2020-06" db="EMBL/GenBank/DDBJ databases">
        <authorList>
            <person name="Li T."/>
            <person name="Hu X."/>
            <person name="Zhang T."/>
            <person name="Song X."/>
            <person name="Zhang H."/>
            <person name="Dai N."/>
            <person name="Sheng W."/>
            <person name="Hou X."/>
            <person name="Wei L."/>
        </authorList>
    </citation>
    <scope>NUCLEOTIDE SEQUENCE</scope>
    <source>
        <strain evidence="5">G01</strain>
        <tissue evidence="5">Leaf</tissue>
    </source>
</reference>
<dbReference type="PANTHER" id="PTHR31745">
    <property type="entry name" value="SINGLE-STRANDED DNA-BINDING PROTEIN WHY2, MITOCHONDRIAL"/>
    <property type="match status" value="1"/>
</dbReference>
<keyword evidence="5" id="KW-0238">DNA-binding</keyword>
<dbReference type="PANTHER" id="PTHR31745:SF1">
    <property type="entry name" value="SINGLE-STRANDED DNA-BINDING PROTEIN WHY2, MITOCHONDRIAL"/>
    <property type="match status" value="1"/>
</dbReference>
<dbReference type="InterPro" id="IPR009044">
    <property type="entry name" value="ssDNA-bd_transcriptional_reg"/>
</dbReference>
<dbReference type="CDD" id="cd12384">
    <property type="entry name" value="RRM_RBM24_RBM38_like"/>
    <property type="match status" value="1"/>
</dbReference>
<keyword evidence="2" id="KW-0809">Transit peptide</keyword>
<feature type="domain" description="RRM" evidence="4">
    <location>
        <begin position="15"/>
        <end position="92"/>
    </location>
</feature>
<evidence type="ECO:0000259" key="4">
    <source>
        <dbReference type="PROSITE" id="PS50102"/>
    </source>
</evidence>
<evidence type="ECO:0000313" key="5">
    <source>
        <dbReference type="EMBL" id="KAL0314032.1"/>
    </source>
</evidence>
<keyword evidence="3" id="KW-0694">RNA-binding</keyword>
<dbReference type="GO" id="GO:0003697">
    <property type="term" value="F:single-stranded DNA binding"/>
    <property type="evidence" value="ECO:0007669"/>
    <property type="project" value="InterPro"/>
</dbReference>
<dbReference type="InterPro" id="IPR013742">
    <property type="entry name" value="Whirly"/>
</dbReference>
<dbReference type="InterPro" id="IPR000504">
    <property type="entry name" value="RRM_dom"/>
</dbReference>
<dbReference type="SUPFAM" id="SSF54447">
    <property type="entry name" value="ssDNA-binding transcriptional regulator domain"/>
    <property type="match status" value="1"/>
</dbReference>
<dbReference type="Pfam" id="PF00076">
    <property type="entry name" value="RRM_1"/>
    <property type="match status" value="1"/>
</dbReference>
<evidence type="ECO:0000256" key="3">
    <source>
        <dbReference type="PROSITE-ProRule" id="PRU00176"/>
    </source>
</evidence>
<evidence type="ECO:0000256" key="2">
    <source>
        <dbReference type="ARBA" id="ARBA00022946"/>
    </source>
</evidence>
<dbReference type="GO" id="GO:0006952">
    <property type="term" value="P:defense response"/>
    <property type="evidence" value="ECO:0007669"/>
    <property type="project" value="InterPro"/>
</dbReference>
<dbReference type="Gene3D" id="3.30.70.330">
    <property type="match status" value="1"/>
</dbReference>
<dbReference type="EMBL" id="JACGWK010000015">
    <property type="protein sequence ID" value="KAL0314032.1"/>
    <property type="molecule type" value="Genomic_DNA"/>
</dbReference>
<gene>
    <name evidence="5" type="ORF">Sangu_2247600</name>
</gene>